<proteinExistence type="inferred from homology"/>
<evidence type="ECO:0000256" key="3">
    <source>
        <dbReference type="ARBA" id="ARBA00023239"/>
    </source>
</evidence>
<keyword evidence="2 7" id="KW-0414">Isoprene biosynthesis</keyword>
<dbReference type="SUPFAM" id="SSF52016">
    <property type="entry name" value="LeuD/IlvD-like"/>
    <property type="match status" value="1"/>
</dbReference>
<comment type="similarity">
    <text evidence="7">Belongs to the AcnX type II small subunit family.</text>
</comment>
<evidence type="ECO:0000256" key="1">
    <source>
        <dbReference type="ARBA" id="ARBA00005092"/>
    </source>
</evidence>
<dbReference type="InterPro" id="IPR002840">
    <property type="entry name" value="PMDh-S-like_dom"/>
</dbReference>
<evidence type="ECO:0000259" key="8">
    <source>
        <dbReference type="Pfam" id="PF01989"/>
    </source>
</evidence>
<evidence type="ECO:0000256" key="7">
    <source>
        <dbReference type="HAMAP-Rule" id="MF_00078"/>
    </source>
</evidence>
<dbReference type="EMBL" id="CP131061">
    <property type="protein sequence ID" value="WNY27279.1"/>
    <property type="molecule type" value="Genomic_DNA"/>
</dbReference>
<comment type="function">
    <text evidence="5 7">Component of a hydro-lyase that catalyzes the dehydration of mevalonate 5-phosphate (MVA5P) to form trans-anhydromevalonate 5-phosphate (tAHMP). Involved in the archaeal mevalonate (MVA) pathway, which provides fundamental precursors for isoprenoid biosynthesis, such as isopentenyl diphosphate (IPP) and dimethylallyl diphosphate (DMAPP).</text>
</comment>
<reference evidence="9 10" key="1">
    <citation type="submission" date="2023-07" db="EMBL/GenBank/DDBJ databases">
        <title>Closed genome sequence of Methanosarcinaceae archaeon Am2.</title>
        <authorList>
            <person name="Poehlein A."/>
            <person name="Protasov E."/>
            <person name="Platt K."/>
            <person name="Reeh H."/>
            <person name="Daniel R."/>
            <person name="Brune A."/>
        </authorList>
    </citation>
    <scope>NUCLEOTIDE SEQUENCE [LARGE SCALE GENOMIC DNA]</scope>
    <source>
        <strain evidence="9 10">Am2</strain>
    </source>
</reference>
<evidence type="ECO:0000256" key="6">
    <source>
        <dbReference type="ARBA" id="ARBA00046520"/>
    </source>
</evidence>
<dbReference type="Proteomes" id="UP001304970">
    <property type="component" value="Chromosome"/>
</dbReference>
<evidence type="ECO:0000256" key="4">
    <source>
        <dbReference type="ARBA" id="ARBA00045120"/>
    </source>
</evidence>
<keyword evidence="3 7" id="KW-0456">Lyase</keyword>
<organism evidence="9 10">
    <name type="scientific">Methanolapillus ohkumae</name>
    <dbReference type="NCBI Taxonomy" id="3028298"/>
    <lineage>
        <taxon>Archaea</taxon>
        <taxon>Methanobacteriati</taxon>
        <taxon>Methanobacteriota</taxon>
        <taxon>Stenosarchaea group</taxon>
        <taxon>Methanomicrobia</taxon>
        <taxon>Methanosarcinales</taxon>
        <taxon>Methanosarcinaceae</taxon>
        <taxon>Methanolapillus</taxon>
    </lineage>
</organism>
<sequence>MTEREFKKSAGSTKSAKNTIIYGRTISRGEASGTVLLTKDPISFLGNVDPKTGKIVDPAHELFGKNIQDMVLVFPTGKGSTVGSYVIYQLKKNQTAPVAIINLECEPIVAVGAIISEIPLVDKLEKNPYEILKTGDRVLVNGTDGFIEIL</sequence>
<dbReference type="InterPro" id="IPR012016">
    <property type="entry name" value="PMDh-S-like"/>
</dbReference>
<evidence type="ECO:0000313" key="9">
    <source>
        <dbReference type="EMBL" id="WNY27279.1"/>
    </source>
</evidence>
<dbReference type="Gene3D" id="3.50.30.10">
    <property type="entry name" value="Phosphohistidine domain"/>
    <property type="match status" value="1"/>
</dbReference>
<gene>
    <name evidence="9" type="ORF">MsAm2_10710</name>
</gene>
<evidence type="ECO:0000313" key="10">
    <source>
        <dbReference type="Proteomes" id="UP001304970"/>
    </source>
</evidence>
<feature type="active site" description="Proton acceptor" evidence="7">
    <location>
        <position position="80"/>
    </location>
</feature>
<comment type="pathway">
    <text evidence="1 7">Isoprenoid biosynthesis; isopentenyl diphosphate biosynthesis via mevalonate pathway.</text>
</comment>
<evidence type="ECO:0000256" key="2">
    <source>
        <dbReference type="ARBA" id="ARBA00023229"/>
    </source>
</evidence>
<dbReference type="PANTHER" id="PTHR36577:SF3">
    <property type="entry name" value="DUF521 DOMAIN PROTEIN (AFU_ORTHOLOGUE AFUA_6G00490)"/>
    <property type="match status" value="1"/>
</dbReference>
<dbReference type="Pfam" id="PF01989">
    <property type="entry name" value="AcnX_swivel_put"/>
    <property type="match status" value="1"/>
</dbReference>
<dbReference type="EC" id="4.2.1.182" evidence="7"/>
<dbReference type="InterPro" id="IPR020794">
    <property type="entry name" value="PMDh_S"/>
</dbReference>
<dbReference type="NCBIfam" id="NF003046">
    <property type="entry name" value="PRK03955.1"/>
    <property type="match status" value="1"/>
</dbReference>
<keyword evidence="10" id="KW-1185">Reference proteome</keyword>
<dbReference type="AlphaFoldDB" id="A0AA96V5Z0"/>
<comment type="subunit">
    <text evidence="6 7">Heterodimer composed of a large subunit (PMDh-L) and a small subunit (PMDh-S).</text>
</comment>
<name>A0AA96V5Z0_9EURY</name>
<dbReference type="PIRSF" id="PIRSF004966">
    <property type="entry name" value="UCP004966"/>
    <property type="match status" value="1"/>
</dbReference>
<dbReference type="PANTHER" id="PTHR36577">
    <property type="entry name" value="DUF521 DOMAIN PROTEIN (AFU_ORTHOLOGUE AFUA_6G00490)"/>
    <property type="match status" value="1"/>
</dbReference>
<feature type="domain" description="Phosphomevalonate dehydratase small subunit-like" evidence="8">
    <location>
        <begin position="42"/>
        <end position="121"/>
    </location>
</feature>
<dbReference type="GO" id="GO:0019287">
    <property type="term" value="P:isopentenyl diphosphate biosynthetic process, mevalonate pathway"/>
    <property type="evidence" value="ECO:0007669"/>
    <property type="project" value="UniProtKB-UniRule"/>
</dbReference>
<dbReference type="GO" id="GO:0016836">
    <property type="term" value="F:hydro-lyase activity"/>
    <property type="evidence" value="ECO:0007669"/>
    <property type="project" value="UniProtKB-UniRule"/>
</dbReference>
<protein>
    <recommendedName>
        <fullName evidence="7">Phosphomevalonate dehydratase small subunit</fullName>
        <shortName evidence="7">PMDh small subunit</shortName>
        <shortName evidence="7">PMDh-S</shortName>
        <ecNumber evidence="7">4.2.1.182</ecNumber>
    </recommendedName>
</protein>
<accession>A0AA96V5Z0</accession>
<dbReference type="GeneID" id="89228491"/>
<dbReference type="CDD" id="cd01356">
    <property type="entry name" value="AcnX_swivel"/>
    <property type="match status" value="1"/>
</dbReference>
<evidence type="ECO:0000256" key="5">
    <source>
        <dbReference type="ARBA" id="ARBA00045299"/>
    </source>
</evidence>
<dbReference type="HAMAP" id="MF_00078">
    <property type="entry name" value="PMDh_S"/>
    <property type="match status" value="1"/>
</dbReference>
<dbReference type="RefSeq" id="WP_338097252.1">
    <property type="nucleotide sequence ID" value="NZ_CP131061.1"/>
</dbReference>
<comment type="catalytic activity">
    <reaction evidence="4">
        <text>(R)-5-phosphomevalonate = (2E)-3-methyl-5-phosphooxypent-2-enoate + H2O</text>
        <dbReference type="Rhea" id="RHEA:78975"/>
        <dbReference type="ChEBI" id="CHEBI:15377"/>
        <dbReference type="ChEBI" id="CHEBI:58146"/>
        <dbReference type="ChEBI" id="CHEBI:229665"/>
        <dbReference type="EC" id="4.2.1.182"/>
    </reaction>
    <physiologicalReaction direction="left-to-right" evidence="4">
        <dbReference type="Rhea" id="RHEA:78976"/>
    </physiologicalReaction>
</comment>